<name>C6LI27_9FIRM</name>
<organism evidence="1 2">
    <name type="scientific">Marvinbryantia formatexigens DSM 14469</name>
    <dbReference type="NCBI Taxonomy" id="478749"/>
    <lineage>
        <taxon>Bacteria</taxon>
        <taxon>Bacillati</taxon>
        <taxon>Bacillota</taxon>
        <taxon>Clostridia</taxon>
        <taxon>Lachnospirales</taxon>
        <taxon>Lachnospiraceae</taxon>
        <taxon>Marvinbryantia</taxon>
    </lineage>
</organism>
<evidence type="ECO:0000313" key="1">
    <source>
        <dbReference type="EMBL" id="EET59682.1"/>
    </source>
</evidence>
<dbReference type="AlphaFoldDB" id="C6LI27"/>
<gene>
    <name evidence="1" type="ORF">BRYFOR_08298</name>
</gene>
<reference evidence="1" key="1">
    <citation type="submission" date="2009-07" db="EMBL/GenBank/DDBJ databases">
        <authorList>
            <person name="Weinstock G."/>
            <person name="Sodergren E."/>
            <person name="Clifton S."/>
            <person name="Fulton L."/>
            <person name="Fulton B."/>
            <person name="Courtney L."/>
            <person name="Fronick C."/>
            <person name="Harrison M."/>
            <person name="Strong C."/>
            <person name="Farmer C."/>
            <person name="Delahaunty K."/>
            <person name="Markovic C."/>
            <person name="Hall O."/>
            <person name="Minx P."/>
            <person name="Tomlinson C."/>
            <person name="Mitreva M."/>
            <person name="Nelson J."/>
            <person name="Hou S."/>
            <person name="Wollam A."/>
            <person name="Pepin K.H."/>
            <person name="Johnson M."/>
            <person name="Bhonagiri V."/>
            <person name="Nash W.E."/>
            <person name="Warren W."/>
            <person name="Chinwalla A."/>
            <person name="Mardis E.R."/>
            <person name="Wilson R.K."/>
        </authorList>
    </citation>
    <scope>NUCLEOTIDE SEQUENCE [LARGE SCALE GENOMIC DNA]</scope>
    <source>
        <strain evidence="1">DSM 14469</strain>
    </source>
</reference>
<dbReference type="Proteomes" id="UP000005561">
    <property type="component" value="Unassembled WGS sequence"/>
</dbReference>
<sequence length="40" mass="4703">MLINKSLCDNMVLSKIQSSSAEHFPEEIDEKSYMRRLLFV</sequence>
<evidence type="ECO:0000313" key="2">
    <source>
        <dbReference type="Proteomes" id="UP000005561"/>
    </source>
</evidence>
<proteinExistence type="predicted"/>
<comment type="caution">
    <text evidence="1">The sequence shown here is derived from an EMBL/GenBank/DDBJ whole genome shotgun (WGS) entry which is preliminary data.</text>
</comment>
<accession>C6LI27</accession>
<keyword evidence="2" id="KW-1185">Reference proteome</keyword>
<protein>
    <submittedName>
        <fullName evidence="1">Uncharacterized protein</fullName>
    </submittedName>
</protein>
<dbReference type="EMBL" id="ACCL02000016">
    <property type="protein sequence ID" value="EET59682.1"/>
    <property type="molecule type" value="Genomic_DNA"/>
</dbReference>